<dbReference type="GO" id="GO:0003700">
    <property type="term" value="F:DNA-binding transcription factor activity"/>
    <property type="evidence" value="ECO:0007669"/>
    <property type="project" value="InterPro"/>
</dbReference>
<gene>
    <name evidence="2" type="primary">mmyJ</name>
    <name evidence="2" type="ORF">GCM10017581_063390</name>
</gene>
<dbReference type="SUPFAM" id="SSF46785">
    <property type="entry name" value="Winged helix' DNA-binding domain"/>
    <property type="match status" value="1"/>
</dbReference>
<dbReference type="RefSeq" id="WP_271189680.1">
    <property type="nucleotide sequence ID" value="NZ_BSFP01000047.1"/>
</dbReference>
<dbReference type="Proteomes" id="UP001143480">
    <property type="component" value="Unassembled WGS sequence"/>
</dbReference>
<name>A0A9W6KM25_9ACTN</name>
<organism evidence="2 3">
    <name type="scientific">Dactylosporangium matsuzakiense</name>
    <dbReference type="NCBI Taxonomy" id="53360"/>
    <lineage>
        <taxon>Bacteria</taxon>
        <taxon>Bacillati</taxon>
        <taxon>Actinomycetota</taxon>
        <taxon>Actinomycetes</taxon>
        <taxon>Micromonosporales</taxon>
        <taxon>Micromonosporaceae</taxon>
        <taxon>Dactylosporangium</taxon>
    </lineage>
</organism>
<dbReference type="InterPro" id="IPR011991">
    <property type="entry name" value="ArsR-like_HTH"/>
</dbReference>
<dbReference type="InterPro" id="IPR036390">
    <property type="entry name" value="WH_DNA-bd_sf"/>
</dbReference>
<keyword evidence="3" id="KW-1185">Reference proteome</keyword>
<protein>
    <submittedName>
        <fullName evidence="2">Transcriptional regulator</fullName>
    </submittedName>
</protein>
<dbReference type="Pfam" id="PF12840">
    <property type="entry name" value="HTH_20"/>
    <property type="match status" value="1"/>
</dbReference>
<accession>A0A9W6KM25</accession>
<reference evidence="2" key="1">
    <citation type="journal article" date="2014" name="Int. J. Syst. Evol. Microbiol.">
        <title>Complete genome sequence of Corynebacterium casei LMG S-19264T (=DSM 44701T), isolated from a smear-ripened cheese.</title>
        <authorList>
            <consortium name="US DOE Joint Genome Institute (JGI-PGF)"/>
            <person name="Walter F."/>
            <person name="Albersmeier A."/>
            <person name="Kalinowski J."/>
            <person name="Ruckert C."/>
        </authorList>
    </citation>
    <scope>NUCLEOTIDE SEQUENCE</scope>
    <source>
        <strain evidence="2">VKM Ac-1321</strain>
    </source>
</reference>
<evidence type="ECO:0000313" key="3">
    <source>
        <dbReference type="Proteomes" id="UP001143480"/>
    </source>
</evidence>
<reference evidence="2" key="2">
    <citation type="submission" date="2023-01" db="EMBL/GenBank/DDBJ databases">
        <authorList>
            <person name="Sun Q."/>
            <person name="Evtushenko L."/>
        </authorList>
    </citation>
    <scope>NUCLEOTIDE SEQUENCE</scope>
    <source>
        <strain evidence="2">VKM Ac-1321</strain>
    </source>
</reference>
<dbReference type="InterPro" id="IPR001845">
    <property type="entry name" value="HTH_ArsR_DNA-bd_dom"/>
</dbReference>
<dbReference type="CDD" id="cd00090">
    <property type="entry name" value="HTH_ARSR"/>
    <property type="match status" value="1"/>
</dbReference>
<sequence length="108" mass="11892">MRPLPPVPERLDLIAVLNCLADPVRLAIVDQLDTADDLECGTFDVPVTKSTLTHHFRVLRESGVIATTRIGTRSLNRLRRAALEEAFPGLLSAVLTARRGQRQLPARA</sequence>
<dbReference type="PRINTS" id="PR00778">
    <property type="entry name" value="HTHARSR"/>
</dbReference>
<comment type="caution">
    <text evidence="2">The sequence shown here is derived from an EMBL/GenBank/DDBJ whole genome shotgun (WGS) entry which is preliminary data.</text>
</comment>
<dbReference type="AlphaFoldDB" id="A0A9W6KM25"/>
<dbReference type="SMART" id="SM00418">
    <property type="entry name" value="HTH_ARSR"/>
    <property type="match status" value="1"/>
</dbReference>
<dbReference type="Gene3D" id="1.10.10.10">
    <property type="entry name" value="Winged helix-like DNA-binding domain superfamily/Winged helix DNA-binding domain"/>
    <property type="match status" value="1"/>
</dbReference>
<dbReference type="InterPro" id="IPR036388">
    <property type="entry name" value="WH-like_DNA-bd_sf"/>
</dbReference>
<evidence type="ECO:0000259" key="1">
    <source>
        <dbReference type="SMART" id="SM00418"/>
    </source>
</evidence>
<proteinExistence type="predicted"/>
<dbReference type="EMBL" id="BSFP01000047">
    <property type="protein sequence ID" value="GLL04592.1"/>
    <property type="molecule type" value="Genomic_DNA"/>
</dbReference>
<feature type="domain" description="HTH arsR-type" evidence="1">
    <location>
        <begin position="15"/>
        <end position="92"/>
    </location>
</feature>
<evidence type="ECO:0000313" key="2">
    <source>
        <dbReference type="EMBL" id="GLL04592.1"/>
    </source>
</evidence>